<dbReference type="InterPro" id="IPR009091">
    <property type="entry name" value="RCC1/BLIP-II"/>
</dbReference>
<dbReference type="PANTHER" id="PTHR45982:SF1">
    <property type="entry name" value="REGULATOR OF CHROMOSOME CONDENSATION"/>
    <property type="match status" value="1"/>
</dbReference>
<dbReference type="Proteomes" id="UP001211005">
    <property type="component" value="Plasmid unnamed1"/>
</dbReference>
<geneLocation type="plasmid" evidence="1 2">
    <name>unnamed1</name>
</geneLocation>
<organism evidence="1 2">
    <name type="scientific">Hymenobacter canadensis</name>
    <dbReference type="NCBI Taxonomy" id="2999067"/>
    <lineage>
        <taxon>Bacteria</taxon>
        <taxon>Pseudomonadati</taxon>
        <taxon>Bacteroidota</taxon>
        <taxon>Cytophagia</taxon>
        <taxon>Cytophagales</taxon>
        <taxon>Hymenobacteraceae</taxon>
        <taxon>Hymenobacter</taxon>
    </lineage>
</organism>
<dbReference type="PANTHER" id="PTHR45982">
    <property type="entry name" value="REGULATOR OF CHROMOSOME CONDENSATION"/>
    <property type="match status" value="1"/>
</dbReference>
<reference evidence="1 2" key="1">
    <citation type="submission" date="2022-12" db="EMBL/GenBank/DDBJ databases">
        <title>Hymenobacter canadensis sp. nov. isolated from lake water of the Cambridge Bay, Canada.</title>
        <authorList>
            <person name="Kim W.H."/>
            <person name="Lee Y.M."/>
        </authorList>
    </citation>
    <scope>NUCLEOTIDE SEQUENCE [LARGE SCALE GENOMIC DNA]</scope>
    <source>
        <strain evidence="1 2">PAMC 29467</strain>
        <plasmid evidence="1 2">unnamed1</plasmid>
    </source>
</reference>
<evidence type="ECO:0000313" key="1">
    <source>
        <dbReference type="EMBL" id="WBA44237.1"/>
    </source>
</evidence>
<gene>
    <name evidence="1" type="ORF">O3303_20820</name>
</gene>
<dbReference type="PROSITE" id="PS50012">
    <property type="entry name" value="RCC1_3"/>
    <property type="match status" value="4"/>
</dbReference>
<dbReference type="Gene3D" id="2.130.10.30">
    <property type="entry name" value="Regulator of chromosome condensation 1/beta-lactamase-inhibitor protein II"/>
    <property type="match status" value="1"/>
</dbReference>
<keyword evidence="1" id="KW-0614">Plasmid</keyword>
<dbReference type="EMBL" id="CP114768">
    <property type="protein sequence ID" value="WBA44237.1"/>
    <property type="molecule type" value="Genomic_DNA"/>
</dbReference>
<accession>A0ABY7LV20</accession>
<sequence length="278" mass="28995">MDGGRAAGVRTDGTLWVWGRNFGGWLGDGTTTDQLAPVQLGTATTWQEVVFGERHGSAVRTDGTLWGWGDSFFGQVGDGNTTSRPTPIQVGPAAGWRSVTAASLHTLALRTDGTLWGWGANSGNQLGDGTSDIRYAPVQIGTATNWQQVITSTTHTVGIRTNGTLWVWGNNEEGQLGTGQPYSTSVPLLVTSGSGPLSARGARGAAGSLVLVPNPARDMVTLPGLGTNTILRLLDAQGRLVRTGAGARLSLVDLTPGLYLLQATVPGQPARTARLLVE</sequence>
<dbReference type="InterPro" id="IPR000408">
    <property type="entry name" value="Reg_chr_condens"/>
</dbReference>
<dbReference type="InterPro" id="IPR026444">
    <property type="entry name" value="Secre_tail"/>
</dbReference>
<protein>
    <submittedName>
        <fullName evidence="1">T9SS type A sorting domain-containing protein</fullName>
    </submittedName>
</protein>
<evidence type="ECO:0000313" key="2">
    <source>
        <dbReference type="Proteomes" id="UP001211005"/>
    </source>
</evidence>
<name>A0ABY7LV20_9BACT</name>
<keyword evidence="2" id="KW-1185">Reference proteome</keyword>
<dbReference type="Pfam" id="PF00415">
    <property type="entry name" value="RCC1"/>
    <property type="match status" value="4"/>
</dbReference>
<dbReference type="SUPFAM" id="SSF50985">
    <property type="entry name" value="RCC1/BLIP-II"/>
    <property type="match status" value="1"/>
</dbReference>
<dbReference type="NCBIfam" id="TIGR04183">
    <property type="entry name" value="Por_Secre_tail"/>
    <property type="match status" value="1"/>
</dbReference>
<dbReference type="InterPro" id="IPR051553">
    <property type="entry name" value="Ran_GTPase-activating"/>
</dbReference>
<proteinExistence type="predicted"/>